<dbReference type="Pfam" id="PF00535">
    <property type="entry name" value="Glycos_transf_2"/>
    <property type="match status" value="1"/>
</dbReference>
<organism evidence="5 6">
    <name type="scientific">Candidatus Fervidibacter sacchari</name>
    <dbReference type="NCBI Taxonomy" id="1448929"/>
    <lineage>
        <taxon>Bacteria</taxon>
        <taxon>Candidatus Fervidibacterota</taxon>
        <taxon>Candidatus Fervidibacter</taxon>
    </lineage>
</organism>
<evidence type="ECO:0000256" key="2">
    <source>
        <dbReference type="ARBA" id="ARBA00022676"/>
    </source>
</evidence>
<evidence type="ECO:0000259" key="4">
    <source>
        <dbReference type="Pfam" id="PF00535"/>
    </source>
</evidence>
<evidence type="ECO:0000313" key="5">
    <source>
        <dbReference type="EMBL" id="MCS3920112.1"/>
    </source>
</evidence>
<dbReference type="PANTHER" id="PTHR43398:SF1">
    <property type="entry name" value="DOLICHOL-PHOSPHATE MANNOSYLTRANSFERASE SUBUNIT 1"/>
    <property type="match status" value="1"/>
</dbReference>
<dbReference type="InterPro" id="IPR039528">
    <property type="entry name" value="DPM1-like"/>
</dbReference>
<dbReference type="InterPro" id="IPR001173">
    <property type="entry name" value="Glyco_trans_2-like"/>
</dbReference>
<keyword evidence="2 5" id="KW-0328">Glycosyltransferase</keyword>
<dbReference type="RefSeq" id="WP_259097778.1">
    <property type="nucleotide sequence ID" value="NZ_CP130454.1"/>
</dbReference>
<dbReference type="Gene3D" id="3.90.550.10">
    <property type="entry name" value="Spore Coat Polysaccharide Biosynthesis Protein SpsA, Chain A"/>
    <property type="match status" value="1"/>
</dbReference>
<evidence type="ECO:0000313" key="6">
    <source>
        <dbReference type="Proteomes" id="UP001204798"/>
    </source>
</evidence>
<sequence>MSVWVVVPTYNEAENIRELVSSILKALPEAFVIVVDDNSPDGTAEIVGEMSRVDRRIHLLRRPGKLGYASAIVTGLNYAMSQGAQVLGHMDADFSHDPEMLPKLLVALNEGADVVIGSRYIAGGKVEGWSLYRKALSRSANWLVRFLLGLPVRDCTSGFRLYRRKAFEKLPLGKLRVEGYGFLYLSTALAVWSGLKIAEVPIVFVDRRRGKSKLSRRIIAEAAVALAKVFVWRKTGKWLGSPLID</sequence>
<dbReference type="InterPro" id="IPR029044">
    <property type="entry name" value="Nucleotide-diphossugar_trans"/>
</dbReference>
<keyword evidence="6" id="KW-1185">Reference proteome</keyword>
<reference evidence="5 6" key="1">
    <citation type="submission" date="2022-08" db="EMBL/GenBank/DDBJ databases">
        <title>Bacterial and archaeal communities from various locations to study Microbial Dark Matter (Phase II).</title>
        <authorList>
            <person name="Stepanauskas R."/>
        </authorList>
    </citation>
    <scope>NUCLEOTIDE SEQUENCE [LARGE SCALE GENOMIC DNA]</scope>
    <source>
        <strain evidence="5 6">PD1</strain>
    </source>
</reference>
<accession>A0ABT2EQA8</accession>
<dbReference type="EMBL" id="JANUCP010000004">
    <property type="protein sequence ID" value="MCS3920112.1"/>
    <property type="molecule type" value="Genomic_DNA"/>
</dbReference>
<protein>
    <submittedName>
        <fullName evidence="5">Dolichol-phosphate mannosyltransferase</fullName>
        <ecNumber evidence="5">2.4.1.83</ecNumber>
    </submittedName>
</protein>
<name>A0ABT2EQA8_9BACT</name>
<dbReference type="SUPFAM" id="SSF53448">
    <property type="entry name" value="Nucleotide-diphospho-sugar transferases"/>
    <property type="match status" value="1"/>
</dbReference>
<comment type="similarity">
    <text evidence="1">Belongs to the glycosyltransferase 2 family.</text>
</comment>
<keyword evidence="3 5" id="KW-0808">Transferase</keyword>
<evidence type="ECO:0000256" key="3">
    <source>
        <dbReference type="ARBA" id="ARBA00022679"/>
    </source>
</evidence>
<proteinExistence type="inferred from homology"/>
<dbReference type="CDD" id="cd06442">
    <property type="entry name" value="DPM1_like"/>
    <property type="match status" value="1"/>
</dbReference>
<comment type="caution">
    <text evidence="5">The sequence shown here is derived from an EMBL/GenBank/DDBJ whole genome shotgun (WGS) entry which is preliminary data.</text>
</comment>
<dbReference type="PANTHER" id="PTHR43398">
    <property type="entry name" value="DOLICHOL-PHOSPHATE MANNOSYLTRANSFERASE SUBUNIT 1"/>
    <property type="match status" value="1"/>
</dbReference>
<gene>
    <name evidence="5" type="ORF">M2350_002529</name>
</gene>
<feature type="domain" description="Glycosyltransferase 2-like" evidence="4">
    <location>
        <begin position="5"/>
        <end position="170"/>
    </location>
</feature>
<dbReference type="EC" id="2.4.1.83" evidence="5"/>
<evidence type="ECO:0000256" key="1">
    <source>
        <dbReference type="ARBA" id="ARBA00006739"/>
    </source>
</evidence>
<dbReference type="Proteomes" id="UP001204798">
    <property type="component" value="Unassembled WGS sequence"/>
</dbReference>
<dbReference type="GO" id="GO:0004582">
    <property type="term" value="F:dolichyl-phosphate beta-D-mannosyltransferase activity"/>
    <property type="evidence" value="ECO:0007669"/>
    <property type="project" value="UniProtKB-EC"/>
</dbReference>